<evidence type="ECO:0000256" key="1">
    <source>
        <dbReference type="SAM" id="Phobius"/>
    </source>
</evidence>
<dbReference type="EMBL" id="LR746269">
    <property type="protein sequence ID" value="CAA7397644.1"/>
    <property type="molecule type" value="Genomic_DNA"/>
</dbReference>
<keyword evidence="1" id="KW-0812">Transmembrane</keyword>
<organism evidence="2 3">
    <name type="scientific">Spirodela intermedia</name>
    <name type="common">Intermediate duckweed</name>
    <dbReference type="NCBI Taxonomy" id="51605"/>
    <lineage>
        <taxon>Eukaryota</taxon>
        <taxon>Viridiplantae</taxon>
        <taxon>Streptophyta</taxon>
        <taxon>Embryophyta</taxon>
        <taxon>Tracheophyta</taxon>
        <taxon>Spermatophyta</taxon>
        <taxon>Magnoliopsida</taxon>
        <taxon>Liliopsida</taxon>
        <taxon>Araceae</taxon>
        <taxon>Lemnoideae</taxon>
        <taxon>Spirodela</taxon>
    </lineage>
</organism>
<dbReference type="OrthoDB" id="786513at2759"/>
<accession>A0A7I8KKH2</accession>
<feature type="transmembrane region" description="Helical" evidence="1">
    <location>
        <begin position="48"/>
        <end position="69"/>
    </location>
</feature>
<dbReference type="GO" id="GO:0010598">
    <property type="term" value="C:NAD(P)H dehydrogenase complex (plastoquinone)"/>
    <property type="evidence" value="ECO:0007669"/>
    <property type="project" value="InterPro"/>
</dbReference>
<evidence type="ECO:0000313" key="3">
    <source>
        <dbReference type="Proteomes" id="UP000663760"/>
    </source>
</evidence>
<gene>
    <name evidence="2" type="ORF">SI8410_06008309</name>
</gene>
<dbReference type="PANTHER" id="PTHR36340">
    <property type="entry name" value="NAD(P)H DEHYDROGENASE SUBUNIT CRR3, CHLOROPLASTIC-RELATED"/>
    <property type="match status" value="1"/>
</dbReference>
<evidence type="ECO:0000313" key="2">
    <source>
        <dbReference type="EMBL" id="CAA7397644.1"/>
    </source>
</evidence>
<dbReference type="PANTHER" id="PTHR36340:SF1">
    <property type="entry name" value="NAD(P)H DEHYDROGENASE SUBUNIT CRR3, CHLOROPLASTIC-RELATED"/>
    <property type="match status" value="1"/>
</dbReference>
<sequence length="79" mass="8807">MLDFWASTPIGQAESPPEKKLREVGEWLVDRTEARGLLGQRILMTVSLYVLPVWVLLVLLASGVVSLPFNVPFLDDLLS</sequence>
<proteinExistence type="predicted"/>
<reference evidence="2" key="1">
    <citation type="submission" date="2020-02" db="EMBL/GenBank/DDBJ databases">
        <authorList>
            <person name="Scholz U."/>
            <person name="Mascher M."/>
            <person name="Fiebig A."/>
        </authorList>
    </citation>
    <scope>NUCLEOTIDE SEQUENCE</scope>
</reference>
<name>A0A7I8KKH2_SPIIN</name>
<keyword evidence="1" id="KW-1133">Transmembrane helix</keyword>
<dbReference type="Proteomes" id="UP000663760">
    <property type="component" value="Chromosome 6"/>
</dbReference>
<dbReference type="GO" id="GO:0009535">
    <property type="term" value="C:chloroplast thylakoid membrane"/>
    <property type="evidence" value="ECO:0007669"/>
    <property type="project" value="InterPro"/>
</dbReference>
<dbReference type="GO" id="GO:0009773">
    <property type="term" value="P:photosynthetic electron transport in photosystem I"/>
    <property type="evidence" value="ECO:0007669"/>
    <property type="project" value="InterPro"/>
</dbReference>
<keyword evidence="1" id="KW-0472">Membrane</keyword>
<dbReference type="AlphaFoldDB" id="A0A7I8KKH2"/>
<protein>
    <submittedName>
        <fullName evidence="2">Uncharacterized protein</fullName>
    </submittedName>
</protein>
<dbReference type="InterPro" id="IPR038931">
    <property type="entry name" value="CRR3"/>
</dbReference>
<keyword evidence="3" id="KW-1185">Reference proteome</keyword>